<dbReference type="InterPro" id="IPR036869">
    <property type="entry name" value="J_dom_sf"/>
</dbReference>
<feature type="domain" description="SAP" evidence="4">
    <location>
        <begin position="1"/>
        <end position="32"/>
    </location>
</feature>
<evidence type="ECO:0000256" key="2">
    <source>
        <dbReference type="SAM" id="MobiDB-lite"/>
    </source>
</evidence>
<sequence length="553" mass="60249">MSLAALKKQLKERGLSQTGEKADLLRRLDIYAKGELHKLSDGRNACALKAGELRKELAQRGLPCDLSIESRDELLARLIDSLKQENGGSAGGDKQSGEVGGGGDGVDGGDDDMLAVDVARQVLMLGQGGDYDSLLSLAGARVSRSSPFAQLRKNYLNLARLIHPDKLSSKFNEATKAFQELVRAFEALSSPEPPPAAETGKRAKAQGPALARSNANCFRTRVFCPRCSAEWATADAGVEKYEYNFMMQGIKTFCCARCLCEFGCVTATHRCPLCSKPFEYHPNDYHRMVSCGNAKCKGEFGFWLYPVPPRVEKGLRDELKKQQEAAMKSREAAMARLQRAQRKAPSWSAEQAKKQAEKLFVRGLIDSCPRCGFEPPRSEADSDSLKMHLDGCTDARKHELHRRAVRDAEEAATKKRAREDAQGEAKNLAAWQFLGGSTESMWLLTDTQLAKQCELRGVNVEGKDRDELLAALAAATNRKALTDGGQTGASAGAGVSTGLTVDSLPSNLHSMNLRQLKSVCAAHGIKPKGTTPDEVIKELERAMYGSSEPLLLE</sequence>
<dbReference type="CDD" id="cd06257">
    <property type="entry name" value="DnaJ"/>
    <property type="match status" value="1"/>
</dbReference>
<gene>
    <name evidence="5" type="ORF">PCAR00345_LOCUS35957</name>
</gene>
<name>A0A7S4C0L5_CHRCT</name>
<dbReference type="SMART" id="SM00271">
    <property type="entry name" value="DnaJ"/>
    <property type="match status" value="1"/>
</dbReference>
<dbReference type="InterPro" id="IPR003034">
    <property type="entry name" value="SAP_dom"/>
</dbReference>
<feature type="coiled-coil region" evidence="1">
    <location>
        <begin position="316"/>
        <end position="343"/>
    </location>
</feature>
<dbReference type="EMBL" id="HBIZ01056724">
    <property type="protein sequence ID" value="CAE0783254.1"/>
    <property type="molecule type" value="Transcribed_RNA"/>
</dbReference>
<feature type="domain" description="J" evidence="3">
    <location>
        <begin position="130"/>
        <end position="193"/>
    </location>
</feature>
<dbReference type="SUPFAM" id="SSF68906">
    <property type="entry name" value="SAP domain"/>
    <property type="match status" value="1"/>
</dbReference>
<accession>A0A7S4C0L5</accession>
<evidence type="ECO:0000313" key="5">
    <source>
        <dbReference type="EMBL" id="CAE0783254.1"/>
    </source>
</evidence>
<dbReference type="Pfam" id="PF00226">
    <property type="entry name" value="DnaJ"/>
    <property type="match status" value="1"/>
</dbReference>
<dbReference type="InterPro" id="IPR001623">
    <property type="entry name" value="DnaJ_domain"/>
</dbReference>
<keyword evidence="1" id="KW-0175">Coiled coil</keyword>
<evidence type="ECO:0000259" key="4">
    <source>
        <dbReference type="PROSITE" id="PS50800"/>
    </source>
</evidence>
<reference evidence="5" key="1">
    <citation type="submission" date="2021-01" db="EMBL/GenBank/DDBJ databases">
        <authorList>
            <person name="Corre E."/>
            <person name="Pelletier E."/>
            <person name="Niang G."/>
            <person name="Scheremetjew M."/>
            <person name="Finn R."/>
            <person name="Kale V."/>
            <person name="Holt S."/>
            <person name="Cochrane G."/>
            <person name="Meng A."/>
            <person name="Brown T."/>
            <person name="Cohen L."/>
        </authorList>
    </citation>
    <scope>NUCLEOTIDE SEQUENCE</scope>
    <source>
        <strain evidence="5">CCMP645</strain>
    </source>
</reference>
<evidence type="ECO:0000259" key="3">
    <source>
        <dbReference type="PROSITE" id="PS50076"/>
    </source>
</evidence>
<protein>
    <recommendedName>
        <fullName evidence="6">J domain-containing protein</fullName>
    </recommendedName>
</protein>
<dbReference type="PROSITE" id="PS50800">
    <property type="entry name" value="SAP"/>
    <property type="match status" value="1"/>
</dbReference>
<dbReference type="SUPFAM" id="SSF46565">
    <property type="entry name" value="Chaperone J-domain"/>
    <property type="match status" value="1"/>
</dbReference>
<dbReference type="Pfam" id="PF02037">
    <property type="entry name" value="SAP"/>
    <property type="match status" value="1"/>
</dbReference>
<dbReference type="PROSITE" id="PS50076">
    <property type="entry name" value="DNAJ_2"/>
    <property type="match status" value="1"/>
</dbReference>
<dbReference type="SMART" id="SM00513">
    <property type="entry name" value="SAP"/>
    <property type="match status" value="3"/>
</dbReference>
<organism evidence="5">
    <name type="scientific">Chrysotila carterae</name>
    <name type="common">Marine alga</name>
    <name type="synonym">Syracosphaera carterae</name>
    <dbReference type="NCBI Taxonomy" id="13221"/>
    <lineage>
        <taxon>Eukaryota</taxon>
        <taxon>Haptista</taxon>
        <taxon>Haptophyta</taxon>
        <taxon>Prymnesiophyceae</taxon>
        <taxon>Isochrysidales</taxon>
        <taxon>Isochrysidaceae</taxon>
        <taxon>Chrysotila</taxon>
    </lineage>
</organism>
<feature type="region of interest" description="Disordered" evidence="2">
    <location>
        <begin position="86"/>
        <end position="111"/>
    </location>
</feature>
<dbReference type="Gene3D" id="1.10.287.110">
    <property type="entry name" value="DnaJ domain"/>
    <property type="match status" value="1"/>
</dbReference>
<evidence type="ECO:0008006" key="6">
    <source>
        <dbReference type="Google" id="ProtNLM"/>
    </source>
</evidence>
<evidence type="ECO:0000256" key="1">
    <source>
        <dbReference type="SAM" id="Coils"/>
    </source>
</evidence>
<proteinExistence type="predicted"/>
<dbReference type="InterPro" id="IPR036361">
    <property type="entry name" value="SAP_dom_sf"/>
</dbReference>
<dbReference type="Gene3D" id="1.10.720.30">
    <property type="entry name" value="SAP domain"/>
    <property type="match status" value="1"/>
</dbReference>
<dbReference type="AlphaFoldDB" id="A0A7S4C0L5"/>